<dbReference type="InterPro" id="IPR004911">
    <property type="entry name" value="Interferon-induced_GILT"/>
</dbReference>
<dbReference type="PANTHER" id="PTHR13234:SF8">
    <property type="entry name" value="GAMMA-INTERFERON-INDUCIBLE LYSOSOMAL THIOL REDUCTASE"/>
    <property type="match status" value="1"/>
</dbReference>
<evidence type="ECO:0000313" key="6">
    <source>
        <dbReference type="EMBL" id="PIS15453.1"/>
    </source>
</evidence>
<keyword evidence="3" id="KW-0732">Signal</keyword>
<evidence type="ECO:0008006" key="8">
    <source>
        <dbReference type="Google" id="ProtNLM"/>
    </source>
</evidence>
<evidence type="ECO:0000256" key="1">
    <source>
        <dbReference type="ARBA" id="ARBA00004613"/>
    </source>
</evidence>
<keyword evidence="4" id="KW-0325">Glycoprotein</keyword>
<accession>A0A2H0WS37</accession>
<evidence type="ECO:0000313" key="7">
    <source>
        <dbReference type="Proteomes" id="UP000231198"/>
    </source>
</evidence>
<feature type="transmembrane region" description="Helical" evidence="5">
    <location>
        <begin position="21"/>
        <end position="41"/>
    </location>
</feature>
<name>A0A2H0WS37_9BACT</name>
<dbReference type="Proteomes" id="UP000231198">
    <property type="component" value="Unassembled WGS sequence"/>
</dbReference>
<dbReference type="Pfam" id="PF03227">
    <property type="entry name" value="GILT"/>
    <property type="match status" value="1"/>
</dbReference>
<dbReference type="EMBL" id="PEZG01000077">
    <property type="protein sequence ID" value="PIS15453.1"/>
    <property type="molecule type" value="Genomic_DNA"/>
</dbReference>
<dbReference type="AlphaFoldDB" id="A0A2H0WS37"/>
<keyword evidence="5" id="KW-1133">Transmembrane helix</keyword>
<keyword evidence="5" id="KW-0812">Transmembrane</keyword>
<sequence length="345" mass="37460">MEKTKKTKKGALFAIDFSKSKLPIILTTVALAIIAVVLFKLNFGNTPKRMKETVIPPIIKKVLNNGTDFALGTVKESSGVYEFELTLNPKSDPQKYVSYITKDGKILFTSGVKLDSLNAGQAETKGETTAKTVSCEDMEKVENPTLTAFVVSQCPYGVQMQRLFSKAMSEIPNLASALQVKYIGSVENGKITSMHGDTEAQENLRQICIREEQKEVYWPYVNCYMQEGKSEECLVSSGVNADLLKTCVEDPKKGIAYAEKDFADASKYSITGSPTLIVNDKAIVSEFDFGGRVVDALKQIVCCAGTTKGDYCTNDASKTEVSTAFSTVVDVTPGAAQTSAECATK</sequence>
<dbReference type="Gene3D" id="3.40.30.10">
    <property type="entry name" value="Glutaredoxin"/>
    <property type="match status" value="1"/>
</dbReference>
<dbReference type="InterPro" id="IPR036249">
    <property type="entry name" value="Thioredoxin-like_sf"/>
</dbReference>
<dbReference type="GO" id="GO:0005576">
    <property type="term" value="C:extracellular region"/>
    <property type="evidence" value="ECO:0007669"/>
    <property type="project" value="UniProtKB-SubCell"/>
</dbReference>
<dbReference type="PANTHER" id="PTHR13234">
    <property type="entry name" value="GAMMA-INTERFERON INDUCIBLE LYSOSOMAL THIOL REDUCTASE GILT"/>
    <property type="match status" value="1"/>
</dbReference>
<reference evidence="7" key="1">
    <citation type="submission" date="2017-09" db="EMBL/GenBank/DDBJ databases">
        <title>Depth-based differentiation of microbial function through sediment-hosted aquifers and enrichment of novel symbionts in the deep terrestrial subsurface.</title>
        <authorList>
            <person name="Probst A.J."/>
            <person name="Ladd B."/>
            <person name="Jarett J.K."/>
            <person name="Geller-Mcgrath D.E."/>
            <person name="Sieber C.M.K."/>
            <person name="Emerson J.B."/>
            <person name="Anantharaman K."/>
            <person name="Thomas B.C."/>
            <person name="Malmstrom R."/>
            <person name="Stieglmeier M."/>
            <person name="Klingl A."/>
            <person name="Woyke T."/>
            <person name="Ryan C.M."/>
            <person name="Banfield J.F."/>
        </authorList>
    </citation>
    <scope>NUCLEOTIDE SEQUENCE [LARGE SCALE GENOMIC DNA]</scope>
</reference>
<dbReference type="SUPFAM" id="SSF52833">
    <property type="entry name" value="Thioredoxin-like"/>
    <property type="match status" value="1"/>
</dbReference>
<dbReference type="CDD" id="cd02972">
    <property type="entry name" value="DsbA_family"/>
    <property type="match status" value="1"/>
</dbReference>
<dbReference type="GO" id="GO:0016671">
    <property type="term" value="F:oxidoreductase activity, acting on a sulfur group of donors, disulfide as acceptor"/>
    <property type="evidence" value="ECO:0007669"/>
    <property type="project" value="InterPro"/>
</dbReference>
<evidence type="ECO:0000256" key="4">
    <source>
        <dbReference type="ARBA" id="ARBA00023180"/>
    </source>
</evidence>
<proteinExistence type="predicted"/>
<evidence type="ECO:0000256" key="5">
    <source>
        <dbReference type="SAM" id="Phobius"/>
    </source>
</evidence>
<keyword evidence="5" id="KW-0472">Membrane</keyword>
<gene>
    <name evidence="6" type="ORF">COT62_03560</name>
</gene>
<protein>
    <recommendedName>
        <fullName evidence="8">Thioredoxin-like fold domain-containing protein</fullName>
    </recommendedName>
</protein>
<organism evidence="6 7">
    <name type="scientific">Candidatus Roizmanbacteria bacterium CG09_land_8_20_14_0_10_41_9</name>
    <dbReference type="NCBI Taxonomy" id="1974850"/>
    <lineage>
        <taxon>Bacteria</taxon>
        <taxon>Candidatus Roizmaniibacteriota</taxon>
    </lineage>
</organism>
<evidence type="ECO:0000256" key="3">
    <source>
        <dbReference type="ARBA" id="ARBA00022729"/>
    </source>
</evidence>
<comment type="caution">
    <text evidence="6">The sequence shown here is derived from an EMBL/GenBank/DDBJ whole genome shotgun (WGS) entry which is preliminary data.</text>
</comment>
<keyword evidence="2" id="KW-0964">Secreted</keyword>
<evidence type="ECO:0000256" key="2">
    <source>
        <dbReference type="ARBA" id="ARBA00022525"/>
    </source>
</evidence>
<comment type="subcellular location">
    <subcellularLocation>
        <location evidence="1">Secreted</location>
    </subcellularLocation>
</comment>